<evidence type="ECO:0000259" key="1">
    <source>
        <dbReference type="Pfam" id="PF01498"/>
    </source>
</evidence>
<dbReference type="InterPro" id="IPR002492">
    <property type="entry name" value="Transposase_Tc1-like"/>
</dbReference>
<dbReference type="GO" id="GO:0015074">
    <property type="term" value="P:DNA integration"/>
    <property type="evidence" value="ECO:0007669"/>
    <property type="project" value="InterPro"/>
</dbReference>
<dbReference type="EMBL" id="CAMKVN010017938">
    <property type="protein sequence ID" value="CAI2198142.1"/>
    <property type="molecule type" value="Genomic_DNA"/>
</dbReference>
<feature type="non-terminal residue" evidence="2">
    <location>
        <position position="1"/>
    </location>
</feature>
<feature type="non-terminal residue" evidence="2">
    <location>
        <position position="119"/>
    </location>
</feature>
<dbReference type="AlphaFoldDB" id="A0A9W4X2X2"/>
<dbReference type="Pfam" id="PF01498">
    <property type="entry name" value="HTH_Tnp_Tc3_2"/>
    <property type="match status" value="1"/>
</dbReference>
<proteinExistence type="predicted"/>
<feature type="domain" description="Transposase Tc1-like" evidence="1">
    <location>
        <begin position="41"/>
        <end position="109"/>
    </location>
</feature>
<evidence type="ECO:0000313" key="2">
    <source>
        <dbReference type="EMBL" id="CAI2198142.1"/>
    </source>
</evidence>
<dbReference type="Proteomes" id="UP001153678">
    <property type="component" value="Unassembled WGS sequence"/>
</dbReference>
<dbReference type="GO" id="GO:0006313">
    <property type="term" value="P:DNA transposition"/>
    <property type="evidence" value="ECO:0007669"/>
    <property type="project" value="InterPro"/>
</dbReference>
<organism evidence="2 3">
    <name type="scientific">Funneliformis geosporum</name>
    <dbReference type="NCBI Taxonomy" id="1117311"/>
    <lineage>
        <taxon>Eukaryota</taxon>
        <taxon>Fungi</taxon>
        <taxon>Fungi incertae sedis</taxon>
        <taxon>Mucoromycota</taxon>
        <taxon>Glomeromycotina</taxon>
        <taxon>Glomeromycetes</taxon>
        <taxon>Glomerales</taxon>
        <taxon>Glomeraceae</taxon>
        <taxon>Funneliformis</taxon>
    </lineage>
</organism>
<evidence type="ECO:0000313" key="3">
    <source>
        <dbReference type="Proteomes" id="UP001153678"/>
    </source>
</evidence>
<dbReference type="GO" id="GO:0003677">
    <property type="term" value="F:DNA binding"/>
    <property type="evidence" value="ECO:0007669"/>
    <property type="project" value="InterPro"/>
</dbReference>
<reference evidence="2" key="1">
    <citation type="submission" date="2022-08" db="EMBL/GenBank/DDBJ databases">
        <authorList>
            <person name="Kallberg Y."/>
            <person name="Tangrot J."/>
            <person name="Rosling A."/>
        </authorList>
    </citation>
    <scope>NUCLEOTIDE SEQUENCE</scope>
    <source>
        <strain evidence="2">Wild A</strain>
    </source>
</reference>
<gene>
    <name evidence="2" type="ORF">FWILDA_LOCUS18425</name>
</gene>
<keyword evidence="3" id="KW-1185">Reference proteome</keyword>
<sequence>LSIPTSTVNDTIKRYKETGSEIPDKCPGHLKILNQRDKWTLQHIVRNNRFASLSDITSRLISSLDTTLHNNTVRKYLYDEEFGSYVARKKPLLTQKQQKDRLKWSREKRNWGDEWKKII</sequence>
<protein>
    <submittedName>
        <fullName evidence="2">18288_t:CDS:1</fullName>
    </submittedName>
</protein>
<name>A0A9W4X2X2_9GLOM</name>
<comment type="caution">
    <text evidence="2">The sequence shown here is derived from an EMBL/GenBank/DDBJ whole genome shotgun (WGS) entry which is preliminary data.</text>
</comment>
<accession>A0A9W4X2X2</accession>
<dbReference type="OrthoDB" id="2429547at2759"/>